<organism evidence="11 12">
    <name type="scientific">Glycocaulis abyssi</name>
    <dbReference type="NCBI Taxonomy" id="1433403"/>
    <lineage>
        <taxon>Bacteria</taxon>
        <taxon>Pseudomonadati</taxon>
        <taxon>Pseudomonadota</taxon>
        <taxon>Alphaproteobacteria</taxon>
        <taxon>Maricaulales</taxon>
        <taxon>Maricaulaceae</taxon>
        <taxon>Glycocaulis</taxon>
    </lineage>
</organism>
<dbReference type="InterPro" id="IPR002934">
    <property type="entry name" value="Polymerase_NTP_transf_dom"/>
</dbReference>
<dbReference type="CDD" id="cd05403">
    <property type="entry name" value="NT_KNTase_like"/>
    <property type="match status" value="1"/>
</dbReference>
<keyword evidence="5" id="KW-0479">Metal-binding</keyword>
<gene>
    <name evidence="11" type="ORF">ACFPB0_08795</name>
</gene>
<evidence type="ECO:0000256" key="6">
    <source>
        <dbReference type="ARBA" id="ARBA00022741"/>
    </source>
</evidence>
<dbReference type="PANTHER" id="PTHR33571:SF14">
    <property type="entry name" value="PROTEIN ADENYLYLTRANSFERASE MJ0435-RELATED"/>
    <property type="match status" value="1"/>
</dbReference>
<dbReference type="Gene3D" id="3.30.460.10">
    <property type="entry name" value="Beta Polymerase, domain 2"/>
    <property type="match status" value="1"/>
</dbReference>
<accession>A0ABV9ND18</accession>
<keyword evidence="12" id="KW-1185">Reference proteome</keyword>
<reference evidence="12" key="1">
    <citation type="journal article" date="2019" name="Int. J. Syst. Evol. Microbiol.">
        <title>The Global Catalogue of Microorganisms (GCM) 10K type strain sequencing project: providing services to taxonomists for standard genome sequencing and annotation.</title>
        <authorList>
            <consortium name="The Broad Institute Genomics Platform"/>
            <consortium name="The Broad Institute Genome Sequencing Center for Infectious Disease"/>
            <person name="Wu L."/>
            <person name="Ma J."/>
        </authorList>
    </citation>
    <scope>NUCLEOTIDE SEQUENCE [LARGE SCALE GENOMIC DNA]</scope>
    <source>
        <strain evidence="12">CCUG 62981</strain>
    </source>
</reference>
<evidence type="ECO:0000259" key="10">
    <source>
        <dbReference type="Pfam" id="PF01909"/>
    </source>
</evidence>
<evidence type="ECO:0000256" key="1">
    <source>
        <dbReference type="ARBA" id="ARBA00001946"/>
    </source>
</evidence>
<dbReference type="InterPro" id="IPR052038">
    <property type="entry name" value="Type-VII_TA_antitoxin"/>
</dbReference>
<evidence type="ECO:0000256" key="2">
    <source>
        <dbReference type="ARBA" id="ARBA00022649"/>
    </source>
</evidence>
<protein>
    <submittedName>
        <fullName evidence="11">Nucleotidyltransferase family protein</fullName>
    </submittedName>
</protein>
<comment type="caution">
    <text evidence="11">The sequence shown here is derived from an EMBL/GenBank/DDBJ whole genome shotgun (WGS) entry which is preliminary data.</text>
</comment>
<evidence type="ECO:0000256" key="8">
    <source>
        <dbReference type="ARBA" id="ARBA00022842"/>
    </source>
</evidence>
<evidence type="ECO:0000313" key="11">
    <source>
        <dbReference type="EMBL" id="MFC4725384.1"/>
    </source>
</evidence>
<dbReference type="PANTHER" id="PTHR33571">
    <property type="entry name" value="SSL8005 PROTEIN"/>
    <property type="match status" value="1"/>
</dbReference>
<dbReference type="RefSeq" id="WP_371393574.1">
    <property type="nucleotide sequence ID" value="NZ_CP163421.1"/>
</dbReference>
<feature type="domain" description="Polymerase nucleotidyl transferase" evidence="10">
    <location>
        <begin position="20"/>
        <end position="89"/>
    </location>
</feature>
<dbReference type="Pfam" id="PF01909">
    <property type="entry name" value="NTP_transf_2"/>
    <property type="match status" value="1"/>
</dbReference>
<proteinExistence type="inferred from homology"/>
<evidence type="ECO:0000256" key="7">
    <source>
        <dbReference type="ARBA" id="ARBA00022840"/>
    </source>
</evidence>
<keyword evidence="4" id="KW-0548">Nucleotidyltransferase</keyword>
<evidence type="ECO:0000256" key="9">
    <source>
        <dbReference type="ARBA" id="ARBA00038276"/>
    </source>
</evidence>
<keyword evidence="6" id="KW-0547">Nucleotide-binding</keyword>
<dbReference type="InterPro" id="IPR043519">
    <property type="entry name" value="NT_sf"/>
</dbReference>
<dbReference type="Proteomes" id="UP001596024">
    <property type="component" value="Unassembled WGS sequence"/>
</dbReference>
<comment type="cofactor">
    <cofactor evidence="1">
        <name>Mg(2+)</name>
        <dbReference type="ChEBI" id="CHEBI:18420"/>
    </cofactor>
</comment>
<comment type="similarity">
    <text evidence="9">Belongs to the MntA antitoxin family.</text>
</comment>
<dbReference type="EMBL" id="JBHSGQ010000004">
    <property type="protein sequence ID" value="MFC4725384.1"/>
    <property type="molecule type" value="Genomic_DNA"/>
</dbReference>
<keyword evidence="7" id="KW-0067">ATP-binding</keyword>
<keyword evidence="3" id="KW-0808">Transferase</keyword>
<dbReference type="SUPFAM" id="SSF81301">
    <property type="entry name" value="Nucleotidyltransferase"/>
    <property type="match status" value="1"/>
</dbReference>
<name>A0ABV9ND18_9PROT</name>
<sequence>MTHHLPDRETVLRLVRERRQDWTARFGISVVGLIGSVGRGTAGENSDVDLLADVAGAPSLFDLEKLQREISDALGCKVDVILRSALAPHWRSFAEAELVAA</sequence>
<evidence type="ECO:0000313" key="12">
    <source>
        <dbReference type="Proteomes" id="UP001596024"/>
    </source>
</evidence>
<keyword evidence="2" id="KW-1277">Toxin-antitoxin system</keyword>
<evidence type="ECO:0000256" key="3">
    <source>
        <dbReference type="ARBA" id="ARBA00022679"/>
    </source>
</evidence>
<keyword evidence="8" id="KW-0460">Magnesium</keyword>
<evidence type="ECO:0000256" key="4">
    <source>
        <dbReference type="ARBA" id="ARBA00022695"/>
    </source>
</evidence>
<evidence type="ECO:0000256" key="5">
    <source>
        <dbReference type="ARBA" id="ARBA00022723"/>
    </source>
</evidence>